<proteinExistence type="predicted"/>
<sequence length="154" mass="17123">MAPELLDKVKRMKKLQKEVLNGYFGSKLENLNMTGERASPEVHSVIKRCEMTTSQQVKDEKDAPILTGALDLPDERETQRIAINDIQKTEAAMADMIIGNCEKLMNELLSMNHALHIIAGDARMRREVVIAPEDAKEVLKISGGAKLLHGSESK</sequence>
<organism evidence="1 2">
    <name type="scientific">Streblomastix strix</name>
    <dbReference type="NCBI Taxonomy" id="222440"/>
    <lineage>
        <taxon>Eukaryota</taxon>
        <taxon>Metamonada</taxon>
        <taxon>Preaxostyla</taxon>
        <taxon>Oxymonadida</taxon>
        <taxon>Streblomastigidae</taxon>
        <taxon>Streblomastix</taxon>
    </lineage>
</organism>
<gene>
    <name evidence="1" type="ORF">EZS28_020127</name>
</gene>
<evidence type="ECO:0000313" key="1">
    <source>
        <dbReference type="EMBL" id="KAA6384347.1"/>
    </source>
</evidence>
<dbReference type="Proteomes" id="UP000324800">
    <property type="component" value="Unassembled WGS sequence"/>
</dbReference>
<protein>
    <submittedName>
        <fullName evidence="1">Uncharacterized protein</fullName>
    </submittedName>
</protein>
<feature type="non-terminal residue" evidence="1">
    <location>
        <position position="154"/>
    </location>
</feature>
<comment type="caution">
    <text evidence="1">The sequence shown here is derived from an EMBL/GenBank/DDBJ whole genome shotgun (WGS) entry which is preliminary data.</text>
</comment>
<accession>A0A5J4VNW1</accession>
<reference evidence="1 2" key="1">
    <citation type="submission" date="2019-03" db="EMBL/GenBank/DDBJ databases">
        <title>Single cell metagenomics reveals metabolic interactions within the superorganism composed of flagellate Streblomastix strix and complex community of Bacteroidetes bacteria on its surface.</title>
        <authorList>
            <person name="Treitli S.C."/>
            <person name="Kolisko M."/>
            <person name="Husnik F."/>
            <person name="Keeling P."/>
            <person name="Hampl V."/>
        </authorList>
    </citation>
    <scope>NUCLEOTIDE SEQUENCE [LARGE SCALE GENOMIC DNA]</scope>
    <source>
        <strain evidence="1">ST1C</strain>
    </source>
</reference>
<name>A0A5J4VNW1_9EUKA</name>
<dbReference type="EMBL" id="SNRW01005804">
    <property type="protein sequence ID" value="KAA6384347.1"/>
    <property type="molecule type" value="Genomic_DNA"/>
</dbReference>
<evidence type="ECO:0000313" key="2">
    <source>
        <dbReference type="Proteomes" id="UP000324800"/>
    </source>
</evidence>
<dbReference type="AlphaFoldDB" id="A0A5J4VNW1"/>